<dbReference type="Gramene" id="OE9A096955T1">
    <property type="protein sequence ID" value="OE9A096955C1"/>
    <property type="gene ID" value="OE9A096955"/>
</dbReference>
<comment type="caution">
    <text evidence="2">The sequence shown here is derived from an EMBL/GenBank/DDBJ whole genome shotgun (WGS) entry which is preliminary data.</text>
</comment>
<dbReference type="AlphaFoldDB" id="A0A8S0TG04"/>
<dbReference type="EMBL" id="CACTIH010006195">
    <property type="protein sequence ID" value="CAA3004378.1"/>
    <property type="molecule type" value="Genomic_DNA"/>
</dbReference>
<evidence type="ECO:0000313" key="3">
    <source>
        <dbReference type="Proteomes" id="UP000594638"/>
    </source>
</evidence>
<protein>
    <submittedName>
        <fullName evidence="2">Uncharacterized protein</fullName>
    </submittedName>
</protein>
<name>A0A8S0TG04_OLEEU</name>
<dbReference type="Proteomes" id="UP000594638">
    <property type="component" value="Unassembled WGS sequence"/>
</dbReference>
<feature type="region of interest" description="Disordered" evidence="1">
    <location>
        <begin position="1"/>
        <end position="91"/>
    </location>
</feature>
<evidence type="ECO:0000313" key="2">
    <source>
        <dbReference type="EMBL" id="CAA3004378.1"/>
    </source>
</evidence>
<feature type="compositionally biased region" description="Polar residues" evidence="1">
    <location>
        <begin position="9"/>
        <end position="21"/>
    </location>
</feature>
<evidence type="ECO:0000256" key="1">
    <source>
        <dbReference type="SAM" id="MobiDB-lite"/>
    </source>
</evidence>
<sequence length="134" mass="14775">MLVIRGGNISRQSRQQKSTHVGGTISIRGNNEHQEPDTPNDELGGENANDVSRALNKTRGTALGDIGRTYGMGRRHNSTGTCNRGHRQDQDRNCCREMQKGKLQQTATIAAWDATATLTDCDKGHNSNTRRLCR</sequence>
<gene>
    <name evidence="2" type="ORF">OLEA9_A096955</name>
</gene>
<organism evidence="2 3">
    <name type="scientific">Olea europaea subsp. europaea</name>
    <dbReference type="NCBI Taxonomy" id="158383"/>
    <lineage>
        <taxon>Eukaryota</taxon>
        <taxon>Viridiplantae</taxon>
        <taxon>Streptophyta</taxon>
        <taxon>Embryophyta</taxon>
        <taxon>Tracheophyta</taxon>
        <taxon>Spermatophyta</taxon>
        <taxon>Magnoliopsida</taxon>
        <taxon>eudicotyledons</taxon>
        <taxon>Gunneridae</taxon>
        <taxon>Pentapetalae</taxon>
        <taxon>asterids</taxon>
        <taxon>lamiids</taxon>
        <taxon>Lamiales</taxon>
        <taxon>Oleaceae</taxon>
        <taxon>Oleeae</taxon>
        <taxon>Olea</taxon>
    </lineage>
</organism>
<proteinExistence type="predicted"/>
<keyword evidence="3" id="KW-1185">Reference proteome</keyword>
<reference evidence="2 3" key="1">
    <citation type="submission" date="2019-12" db="EMBL/GenBank/DDBJ databases">
        <authorList>
            <person name="Alioto T."/>
            <person name="Alioto T."/>
            <person name="Gomez Garrido J."/>
        </authorList>
    </citation>
    <scope>NUCLEOTIDE SEQUENCE [LARGE SCALE GENOMIC DNA]</scope>
</reference>
<accession>A0A8S0TG04</accession>